<evidence type="ECO:0000313" key="3">
    <source>
        <dbReference type="Proteomes" id="UP000183508"/>
    </source>
</evidence>
<feature type="region of interest" description="Disordered" evidence="1">
    <location>
        <begin position="233"/>
        <end position="274"/>
    </location>
</feature>
<dbReference type="OrthoDB" id="2376193at2"/>
<dbReference type="RefSeq" id="WP_074952687.1">
    <property type="nucleotide sequence ID" value="NZ_FPBV01000011.1"/>
</dbReference>
<keyword evidence="3" id="KW-1185">Reference proteome</keyword>
<name>A0A1I7JNW0_9BACL</name>
<protein>
    <submittedName>
        <fullName evidence="2">Uncharacterized protein</fullName>
    </submittedName>
</protein>
<organism evidence="2 3">
    <name type="scientific">Alicyclobacillus macrosporangiidus</name>
    <dbReference type="NCBI Taxonomy" id="392015"/>
    <lineage>
        <taxon>Bacteria</taxon>
        <taxon>Bacillati</taxon>
        <taxon>Bacillota</taxon>
        <taxon>Bacilli</taxon>
        <taxon>Bacillales</taxon>
        <taxon>Alicyclobacillaceae</taxon>
        <taxon>Alicyclobacillus</taxon>
    </lineage>
</organism>
<gene>
    <name evidence="2" type="ORF">SAMN05421543_11113</name>
</gene>
<proteinExistence type="predicted"/>
<accession>A0A1I7JNW0</accession>
<dbReference type="EMBL" id="FPBV01000011">
    <property type="protein sequence ID" value="SFU86851.1"/>
    <property type="molecule type" value="Genomic_DNA"/>
</dbReference>
<feature type="compositionally biased region" description="Low complexity" evidence="1">
    <location>
        <begin position="239"/>
        <end position="254"/>
    </location>
</feature>
<sequence>MAPMGKAKMAALVGAAAGFLAGAGVFGVYAFADSTGNSTAAGQTQQQAGSQAGGLRGGWGAPGGVMIGQWMPQLAQYFGISEDELRQQLAAGKSLNDIAAAHGKSQSDLQTELKTLVHDALQKKVQAGKLTADQVAQMEQKIGAQLPALAADTHLRFGGPRGKIIFGADLLQLAAKDLNMTVAELRKDLASGQSIADVAKAKGVDVNQLTSELEQAVDQKVNEGIEKFINQKGVFGHKPGAQPGSSSGQAQDGSGSAGSTGSGTAAGSSSQGNA</sequence>
<feature type="compositionally biased region" description="Low complexity" evidence="1">
    <location>
        <begin position="262"/>
        <end position="274"/>
    </location>
</feature>
<dbReference type="AlphaFoldDB" id="A0A1I7JNW0"/>
<reference evidence="3" key="1">
    <citation type="submission" date="2016-10" db="EMBL/GenBank/DDBJ databases">
        <authorList>
            <person name="Varghese N."/>
        </authorList>
    </citation>
    <scope>NUCLEOTIDE SEQUENCE [LARGE SCALE GENOMIC DNA]</scope>
    <source>
        <strain evidence="3">DSM 17980</strain>
    </source>
</reference>
<evidence type="ECO:0000313" key="2">
    <source>
        <dbReference type="EMBL" id="SFU86851.1"/>
    </source>
</evidence>
<dbReference type="STRING" id="392015.SAMN05421543_11113"/>
<evidence type="ECO:0000256" key="1">
    <source>
        <dbReference type="SAM" id="MobiDB-lite"/>
    </source>
</evidence>
<dbReference type="Proteomes" id="UP000183508">
    <property type="component" value="Unassembled WGS sequence"/>
</dbReference>